<dbReference type="Proteomes" id="UP000619293">
    <property type="component" value="Unassembled WGS sequence"/>
</dbReference>
<keyword evidence="1" id="KW-1133">Transmembrane helix</keyword>
<keyword evidence="2" id="KW-0732">Signal</keyword>
<name>A0A8J3JYQ5_9ACTN</name>
<dbReference type="AlphaFoldDB" id="A0A8J3JYQ5"/>
<proteinExistence type="predicted"/>
<evidence type="ECO:0008006" key="5">
    <source>
        <dbReference type="Google" id="ProtNLM"/>
    </source>
</evidence>
<evidence type="ECO:0000256" key="2">
    <source>
        <dbReference type="SAM" id="SignalP"/>
    </source>
</evidence>
<dbReference type="RefSeq" id="WP_191844503.1">
    <property type="nucleotide sequence ID" value="NZ_BAAALB010000012.1"/>
</dbReference>
<feature type="chain" id="PRO_5035249167" description="DUF916 domain-containing protein" evidence="2">
    <location>
        <begin position="28"/>
        <end position="314"/>
    </location>
</feature>
<gene>
    <name evidence="3" type="ORF">Cch02nite_70010</name>
</gene>
<keyword evidence="4" id="KW-1185">Reference proteome</keyword>
<sequence length="314" mass="32241">MAIWSRTAAVALAAALLAVTAPVPAQAAGNGRWAVVPTPPDQPGPAPRQYFFLESPPGRTVIDSVRVANLTDRPMTLRLYGADAFNTSADGGFGLRPQAERQQGIGAWTQLGLAEVVVPAKRQTDIPFTITVPANAPPGDHVGGVVAAESTPSGQLAEGGLTVGVTHAVAARVYLRVSGPTVPGLAVEELAADAGELAYTLANTGNIHLVPALSVTSSGLFGHTVTTAGPGSQLDLVPGARTRLRAALRGVWPVDVVTTTVTATAEGGVRATGSTTTVTGVLPALGVLALLVLVAIQLIRRRRRARRLRPRGLA</sequence>
<feature type="signal peptide" evidence="2">
    <location>
        <begin position="1"/>
        <end position="27"/>
    </location>
</feature>
<feature type="transmembrane region" description="Helical" evidence="1">
    <location>
        <begin position="280"/>
        <end position="299"/>
    </location>
</feature>
<organism evidence="3 4">
    <name type="scientific">Catellatospora chokoriensis</name>
    <dbReference type="NCBI Taxonomy" id="310353"/>
    <lineage>
        <taxon>Bacteria</taxon>
        <taxon>Bacillati</taxon>
        <taxon>Actinomycetota</taxon>
        <taxon>Actinomycetes</taxon>
        <taxon>Micromonosporales</taxon>
        <taxon>Micromonosporaceae</taxon>
        <taxon>Catellatospora</taxon>
    </lineage>
</organism>
<comment type="caution">
    <text evidence="3">The sequence shown here is derived from an EMBL/GenBank/DDBJ whole genome shotgun (WGS) entry which is preliminary data.</text>
</comment>
<evidence type="ECO:0000256" key="1">
    <source>
        <dbReference type="SAM" id="Phobius"/>
    </source>
</evidence>
<dbReference type="EMBL" id="BONG01000066">
    <property type="protein sequence ID" value="GIF93557.1"/>
    <property type="molecule type" value="Genomic_DNA"/>
</dbReference>
<reference evidence="3 4" key="1">
    <citation type="submission" date="2021-01" db="EMBL/GenBank/DDBJ databases">
        <title>Whole genome shotgun sequence of Catellatospora chokoriensis NBRC 107358.</title>
        <authorList>
            <person name="Komaki H."/>
            <person name="Tamura T."/>
        </authorList>
    </citation>
    <scope>NUCLEOTIDE SEQUENCE [LARGE SCALE GENOMIC DNA]</scope>
    <source>
        <strain evidence="3 4">NBRC 107358</strain>
    </source>
</reference>
<keyword evidence="1" id="KW-0472">Membrane</keyword>
<protein>
    <recommendedName>
        <fullName evidence="5">DUF916 domain-containing protein</fullName>
    </recommendedName>
</protein>
<keyword evidence="1" id="KW-0812">Transmembrane</keyword>
<evidence type="ECO:0000313" key="4">
    <source>
        <dbReference type="Proteomes" id="UP000619293"/>
    </source>
</evidence>
<accession>A0A8J3JYQ5</accession>
<evidence type="ECO:0000313" key="3">
    <source>
        <dbReference type="EMBL" id="GIF93557.1"/>
    </source>
</evidence>